<dbReference type="EMBL" id="AP024086">
    <property type="protein sequence ID" value="BCL61681.1"/>
    <property type="molecule type" value="Genomic_DNA"/>
</dbReference>
<evidence type="ECO:0000313" key="3">
    <source>
        <dbReference type="Proteomes" id="UP000826725"/>
    </source>
</evidence>
<organism evidence="2 3">
    <name type="scientific">Desulfomarina profundi</name>
    <dbReference type="NCBI Taxonomy" id="2772557"/>
    <lineage>
        <taxon>Bacteria</taxon>
        <taxon>Pseudomonadati</taxon>
        <taxon>Thermodesulfobacteriota</taxon>
        <taxon>Desulfobulbia</taxon>
        <taxon>Desulfobulbales</taxon>
        <taxon>Desulfobulbaceae</taxon>
        <taxon>Desulfomarina</taxon>
    </lineage>
</organism>
<dbReference type="GO" id="GO:0016874">
    <property type="term" value="F:ligase activity"/>
    <property type="evidence" value="ECO:0007669"/>
    <property type="project" value="UniProtKB-KW"/>
</dbReference>
<name>A0A8D5FJE2_9BACT</name>
<reference evidence="2" key="1">
    <citation type="submission" date="2020-09" db="EMBL/GenBank/DDBJ databases">
        <title>Desulfogranum mesoprofundum gen. nov., sp. nov., a novel mesophilic, sulfate-reducing chemolithoautotroph isolated from a deep-sea hydrothermal vent chimney in the Suiyo Seamount.</title>
        <authorList>
            <person name="Hashimoto Y."/>
            <person name="Nakagawa S."/>
        </authorList>
    </citation>
    <scope>NUCLEOTIDE SEQUENCE</scope>
    <source>
        <strain evidence="2">KT2</strain>
    </source>
</reference>
<feature type="domain" description="AMP-dependent synthetase/ligase" evidence="1">
    <location>
        <begin position="87"/>
        <end position="298"/>
    </location>
</feature>
<keyword evidence="3" id="KW-1185">Reference proteome</keyword>
<accession>A0A8D5FJE2</accession>
<dbReference type="KEGG" id="dbk:DGMP_23740"/>
<dbReference type="PANTHER" id="PTHR43845">
    <property type="entry name" value="BLR5969 PROTEIN"/>
    <property type="match status" value="1"/>
</dbReference>
<evidence type="ECO:0000259" key="1">
    <source>
        <dbReference type="Pfam" id="PF00501"/>
    </source>
</evidence>
<proteinExistence type="predicted"/>
<dbReference type="Pfam" id="PF00501">
    <property type="entry name" value="AMP-binding"/>
    <property type="match status" value="1"/>
</dbReference>
<dbReference type="Proteomes" id="UP000826725">
    <property type="component" value="Chromosome"/>
</dbReference>
<dbReference type="InterPro" id="IPR000873">
    <property type="entry name" value="AMP-dep_synth/lig_dom"/>
</dbReference>
<gene>
    <name evidence="2" type="ORF">DGMP_23740</name>
</gene>
<dbReference type="PANTHER" id="PTHR43845:SF1">
    <property type="entry name" value="BLR5969 PROTEIN"/>
    <property type="match status" value="1"/>
</dbReference>
<keyword evidence="2" id="KW-0436">Ligase</keyword>
<evidence type="ECO:0000313" key="2">
    <source>
        <dbReference type="EMBL" id="BCL61681.1"/>
    </source>
</evidence>
<dbReference type="AlphaFoldDB" id="A0A8D5FJE2"/>
<protein>
    <submittedName>
        <fullName evidence="2">Phenylacetate--CoA ligase</fullName>
    </submittedName>
</protein>
<sequence length="439" mass="48400">MKGLVMNQNNPYSLEQALALRRAPRHEIEKKQLHLLKKHLEKARRIPFYREILGQDEQAVSLESVADLSQLPFTCRDDLDRFPKRFGLADSENIRDIALTSGTTGEPVIIPYSGADLQRLAFNEAVAFHGAGVKKGDRVLLTVTLDRCFIAGLAYYSGITFLGARAIRSGPGQPARQWHIIEKLNPGVIVGVPSFLKEIGEWGMDKGLAVADSSIHTIITIGEPVRRPDHSLTALGEQVERLWGAKVRSSYGATEFETAFCECVKSCGGHVHPELMLVEIVDDSGCSLPDGTAGEIVVTPLGVEGFPLVRFRTGDIARLESSPCSCGWNTQRLGPIEGRLAQRLKYRGTTFYPETVFHVLQEDDRIRGAYVEVRVAADGADDVTVVVGCDTDIGQKSIEENLQAALRVRPAVKIRKSGEVVAKMFESGGRKPKKFFDYR</sequence>